<dbReference type="InterPro" id="IPR029066">
    <property type="entry name" value="PLP-binding_barrel"/>
</dbReference>
<comment type="caution">
    <text evidence="6">The sequence shown here is derived from an EMBL/GenBank/DDBJ whole genome shotgun (WGS) entry which is preliminary data.</text>
</comment>
<dbReference type="InterPro" id="IPR011078">
    <property type="entry name" value="PyrdxlP_homeostasis"/>
</dbReference>
<dbReference type="GO" id="GO:0030170">
    <property type="term" value="F:pyridoxal phosphate binding"/>
    <property type="evidence" value="ECO:0007669"/>
    <property type="project" value="UniProtKB-UniRule"/>
</dbReference>
<dbReference type="Gene3D" id="3.20.20.10">
    <property type="entry name" value="Alanine racemase"/>
    <property type="match status" value="1"/>
</dbReference>
<dbReference type="InterPro" id="IPR001608">
    <property type="entry name" value="Ala_racemase_N"/>
</dbReference>
<dbReference type="NCBIfam" id="TIGR00044">
    <property type="entry name" value="YggS family pyridoxal phosphate-dependent enzyme"/>
    <property type="match status" value="1"/>
</dbReference>
<accession>A0A7W9E4F6</accession>
<keyword evidence="1 2" id="KW-0663">Pyridoxal phosphate</keyword>
<dbReference type="Proteomes" id="UP000561726">
    <property type="component" value="Unassembled WGS sequence"/>
</dbReference>
<comment type="similarity">
    <text evidence="2 4">Belongs to the pyridoxal phosphate-binding protein YggS/PROSC family.</text>
</comment>
<dbReference type="HAMAP" id="MF_02087">
    <property type="entry name" value="PLP_homeostasis"/>
    <property type="match status" value="1"/>
</dbReference>
<dbReference type="CDD" id="cd00635">
    <property type="entry name" value="PLPDE_III_YBL036c_like"/>
    <property type="match status" value="1"/>
</dbReference>
<protein>
    <recommendedName>
        <fullName evidence="2">Pyridoxal phosphate homeostasis protein</fullName>
        <shortName evidence="2">PLP homeostasis protein</shortName>
    </recommendedName>
</protein>
<dbReference type="OrthoDB" id="9804072at2"/>
<evidence type="ECO:0000313" key="7">
    <source>
        <dbReference type="Proteomes" id="UP000561726"/>
    </source>
</evidence>
<proteinExistence type="inferred from homology"/>
<dbReference type="Pfam" id="PF01168">
    <property type="entry name" value="Ala_racemase_N"/>
    <property type="match status" value="1"/>
</dbReference>
<comment type="cofactor">
    <cofactor evidence="3">
        <name>pyridoxal 5'-phosphate</name>
        <dbReference type="ChEBI" id="CHEBI:597326"/>
    </cofactor>
</comment>
<evidence type="ECO:0000256" key="3">
    <source>
        <dbReference type="PIRSR" id="PIRSR004848-1"/>
    </source>
</evidence>
<sequence>MTWTSPISSSDRGEAGVTGLAERLESVRVGIGDAARLAARPIEDITTIVVTKFHPVSLIEELFTLGVRDVGENRHQEAQAKAVELARLGLTWHFVGQIQSKKARQVRTYASVIHSVDRPALVAALASDDAAVDCFIQVNLTDDPARGGVAPGELLPLVDTVQSAPGLRLLGLMAVAPLNAGEPTSEPRRAFARVRELSVGMRKLAPEATALSMGMSQDYVAAVLEGATHLRIGTAITGKRPEHS</sequence>
<dbReference type="RefSeq" id="WP_035834429.1">
    <property type="nucleotide sequence ID" value="NZ_JACHBQ010000001.1"/>
</dbReference>
<dbReference type="PANTHER" id="PTHR10146">
    <property type="entry name" value="PROLINE SYNTHETASE CO-TRANSCRIBED BACTERIAL HOMOLOG PROTEIN"/>
    <property type="match status" value="1"/>
</dbReference>
<dbReference type="EMBL" id="JACHBQ010000001">
    <property type="protein sequence ID" value="MBB5640885.1"/>
    <property type="molecule type" value="Genomic_DNA"/>
</dbReference>
<comment type="function">
    <text evidence="2">Pyridoxal 5'-phosphate (PLP)-binding protein, which is involved in PLP homeostasis.</text>
</comment>
<organism evidence="6 7">
    <name type="scientific">Cryobacterium roopkundense</name>
    <dbReference type="NCBI Taxonomy" id="1001240"/>
    <lineage>
        <taxon>Bacteria</taxon>
        <taxon>Bacillati</taxon>
        <taxon>Actinomycetota</taxon>
        <taxon>Actinomycetes</taxon>
        <taxon>Micrococcales</taxon>
        <taxon>Microbacteriaceae</taxon>
        <taxon>Cryobacterium</taxon>
    </lineage>
</organism>
<evidence type="ECO:0000259" key="5">
    <source>
        <dbReference type="Pfam" id="PF01168"/>
    </source>
</evidence>
<dbReference type="PROSITE" id="PS01211">
    <property type="entry name" value="UPF0001"/>
    <property type="match status" value="1"/>
</dbReference>
<dbReference type="SUPFAM" id="SSF51419">
    <property type="entry name" value="PLP-binding barrel"/>
    <property type="match status" value="1"/>
</dbReference>
<evidence type="ECO:0000256" key="2">
    <source>
        <dbReference type="HAMAP-Rule" id="MF_02087"/>
    </source>
</evidence>
<evidence type="ECO:0000256" key="4">
    <source>
        <dbReference type="RuleBase" id="RU004514"/>
    </source>
</evidence>
<gene>
    <name evidence="6" type="ORF">BJ997_001433</name>
</gene>
<dbReference type="PANTHER" id="PTHR10146:SF14">
    <property type="entry name" value="PYRIDOXAL PHOSPHATE HOMEOSTASIS PROTEIN"/>
    <property type="match status" value="1"/>
</dbReference>
<evidence type="ECO:0000256" key="1">
    <source>
        <dbReference type="ARBA" id="ARBA00022898"/>
    </source>
</evidence>
<evidence type="ECO:0000313" key="6">
    <source>
        <dbReference type="EMBL" id="MBB5640885.1"/>
    </source>
</evidence>
<dbReference type="PIRSF" id="PIRSF004848">
    <property type="entry name" value="YBL036c_PLPDEIII"/>
    <property type="match status" value="1"/>
</dbReference>
<name>A0A7W9E4F6_9MICO</name>
<dbReference type="AlphaFoldDB" id="A0A7W9E4F6"/>
<feature type="modified residue" description="N6-(pyridoxal phosphate)lysine" evidence="2 3">
    <location>
        <position position="52"/>
    </location>
</feature>
<feature type="domain" description="Alanine racemase N-terminal" evidence="5">
    <location>
        <begin position="62"/>
        <end position="241"/>
    </location>
</feature>
<reference evidence="6 7" key="1">
    <citation type="submission" date="2020-08" db="EMBL/GenBank/DDBJ databases">
        <title>Sequencing the genomes of 1000 actinobacteria strains.</title>
        <authorList>
            <person name="Klenk H.-P."/>
        </authorList>
    </citation>
    <scope>NUCLEOTIDE SEQUENCE [LARGE SCALE GENOMIC DNA]</scope>
    <source>
        <strain evidence="6 7">DSM 21065</strain>
    </source>
</reference>